<protein>
    <submittedName>
        <fullName evidence="2">Uncharacterized protein</fullName>
    </submittedName>
</protein>
<evidence type="ECO:0000313" key="3">
    <source>
        <dbReference type="Proteomes" id="UP000826195"/>
    </source>
</evidence>
<feature type="region of interest" description="Disordered" evidence="1">
    <location>
        <begin position="195"/>
        <end position="221"/>
    </location>
</feature>
<feature type="compositionally biased region" description="Basic residues" evidence="1">
    <location>
        <begin position="73"/>
        <end position="82"/>
    </location>
</feature>
<dbReference type="Proteomes" id="UP000826195">
    <property type="component" value="Unassembled WGS sequence"/>
</dbReference>
<keyword evidence="3" id="KW-1185">Reference proteome</keyword>
<accession>A0AAV7IWK7</accession>
<name>A0AAV7IWK7_COTGL</name>
<feature type="compositionally biased region" description="Acidic residues" evidence="1">
    <location>
        <begin position="136"/>
        <end position="146"/>
    </location>
</feature>
<reference evidence="2 3" key="1">
    <citation type="journal article" date="2021" name="J. Hered.">
        <title>A chromosome-level genome assembly of the parasitoid wasp, Cotesia glomerata (Hymenoptera: Braconidae).</title>
        <authorList>
            <person name="Pinto B.J."/>
            <person name="Weis J.J."/>
            <person name="Gamble T."/>
            <person name="Ode P.J."/>
            <person name="Paul R."/>
            <person name="Zaspel J.M."/>
        </authorList>
    </citation>
    <scope>NUCLEOTIDE SEQUENCE [LARGE SCALE GENOMIC DNA]</scope>
    <source>
        <strain evidence="2">CgM1</strain>
    </source>
</reference>
<feature type="compositionally biased region" description="Low complexity" evidence="1">
    <location>
        <begin position="83"/>
        <end position="94"/>
    </location>
</feature>
<feature type="compositionally biased region" description="Low complexity" evidence="1">
    <location>
        <begin position="198"/>
        <end position="209"/>
    </location>
</feature>
<feature type="compositionally biased region" description="Acidic residues" evidence="1">
    <location>
        <begin position="161"/>
        <end position="174"/>
    </location>
</feature>
<evidence type="ECO:0000256" key="1">
    <source>
        <dbReference type="SAM" id="MobiDB-lite"/>
    </source>
</evidence>
<proteinExistence type="predicted"/>
<sequence>MLRIRHDVEACSIEFTPRSINLHSQRSRTPPPLQSIASEFYSWANESMRMRIIISRWLLPSSLLRQQQQQQLRGRRRLRGRRQSSSSSSSSSSDELSRLRVRFGNMENSSLPPSSPQPGTSGGMPGLNLNRLPTNNDDDDDDDNDDSLSWGRPIHNHLDDDSYAADNEDDECDDSPSLFMESKLEEKSADRMCNHCQSSSSSLSSSSSSRVRGQEPCSQSVASTEIIASLTGSASRGNNFVEIFHYPNENVDYDSDGEHHRHQTIMMKYL</sequence>
<dbReference type="AlphaFoldDB" id="A0AAV7IWK7"/>
<comment type="caution">
    <text evidence="2">The sequence shown here is derived from an EMBL/GenBank/DDBJ whole genome shotgun (WGS) entry which is preliminary data.</text>
</comment>
<gene>
    <name evidence="2" type="ORF">KQX54_001585</name>
</gene>
<dbReference type="EMBL" id="JAHXZJ010000376">
    <property type="protein sequence ID" value="KAH0559139.1"/>
    <property type="molecule type" value="Genomic_DNA"/>
</dbReference>
<feature type="region of interest" description="Disordered" evidence="1">
    <location>
        <begin position="69"/>
        <end position="176"/>
    </location>
</feature>
<organism evidence="2 3">
    <name type="scientific">Cotesia glomerata</name>
    <name type="common">Lepidopteran parasitic wasp</name>
    <name type="synonym">Apanteles glomeratus</name>
    <dbReference type="NCBI Taxonomy" id="32391"/>
    <lineage>
        <taxon>Eukaryota</taxon>
        <taxon>Metazoa</taxon>
        <taxon>Ecdysozoa</taxon>
        <taxon>Arthropoda</taxon>
        <taxon>Hexapoda</taxon>
        <taxon>Insecta</taxon>
        <taxon>Pterygota</taxon>
        <taxon>Neoptera</taxon>
        <taxon>Endopterygota</taxon>
        <taxon>Hymenoptera</taxon>
        <taxon>Apocrita</taxon>
        <taxon>Ichneumonoidea</taxon>
        <taxon>Braconidae</taxon>
        <taxon>Microgastrinae</taxon>
        <taxon>Cotesia</taxon>
    </lineage>
</organism>
<evidence type="ECO:0000313" key="2">
    <source>
        <dbReference type="EMBL" id="KAH0559139.1"/>
    </source>
</evidence>